<evidence type="ECO:0000313" key="1">
    <source>
        <dbReference type="EMBL" id="AZA90925.1"/>
    </source>
</evidence>
<protein>
    <submittedName>
        <fullName evidence="1">Uncharacterized protein</fullName>
    </submittedName>
</protein>
<reference evidence="1 2" key="1">
    <citation type="submission" date="2018-11" db="EMBL/GenBank/DDBJ databases">
        <title>Proposal to divide the Flavobacteriaceae and reorganize its genera based on Amino Acid Identity values calculated from whole genome sequences.</title>
        <authorList>
            <person name="Nicholson A.C."/>
            <person name="Gulvik C.A."/>
            <person name="Whitney A.M."/>
            <person name="Humrighouse B.W."/>
            <person name="Bell M."/>
            <person name="Holmes B."/>
            <person name="Steigerwalt A.G."/>
            <person name="Villarma A."/>
            <person name="Sheth M."/>
            <person name="Batra D."/>
            <person name="Pryor J."/>
            <person name="Bernardet J.-F."/>
            <person name="Hugo C."/>
            <person name="Kampfer P."/>
            <person name="Newman J."/>
            <person name="McQuiston J.R."/>
        </authorList>
    </citation>
    <scope>NUCLEOTIDE SEQUENCE [LARGE SCALE GENOMIC DNA]</scope>
    <source>
        <strain evidence="1 2">G0041</strain>
    </source>
</reference>
<dbReference type="AlphaFoldDB" id="A0AAD0YKX0"/>
<accession>A0AAD0YKX0</accession>
<name>A0AAD0YKX0_CHRNA</name>
<organism evidence="1 2">
    <name type="scientific">Chryseobacterium nakagawai</name>
    <dbReference type="NCBI Taxonomy" id="1241982"/>
    <lineage>
        <taxon>Bacteria</taxon>
        <taxon>Pseudomonadati</taxon>
        <taxon>Bacteroidota</taxon>
        <taxon>Flavobacteriia</taxon>
        <taxon>Flavobacteriales</taxon>
        <taxon>Weeksellaceae</taxon>
        <taxon>Chryseobacterium group</taxon>
        <taxon>Chryseobacterium</taxon>
    </lineage>
</organism>
<dbReference type="RefSeq" id="WP_123857630.1">
    <property type="nucleotide sequence ID" value="NZ_CP033923.1"/>
</dbReference>
<keyword evidence="2" id="KW-1185">Reference proteome</keyword>
<dbReference type="KEGG" id="cnk:EG343_09900"/>
<dbReference type="EMBL" id="CP033923">
    <property type="protein sequence ID" value="AZA90925.1"/>
    <property type="molecule type" value="Genomic_DNA"/>
</dbReference>
<dbReference type="Proteomes" id="UP000278288">
    <property type="component" value="Chromosome"/>
</dbReference>
<sequence length="308" mass="35367">MAEFESGLWTRTYVDPQLLEDFRNYNDNFIAVLKRPNIAAIDTDGIKMQKLTNNVGFVVNATEDFEALEMTGERNFIPWDKLDTTPTKYTDKELRAMAFDRKSSIRVEHTNSFKYGVRDYALNKMAPKQNKAGKMPVIRTTGEAFEGRKRMTYNDLNRFLFTEIRKLGLKEKDQFYFVLNDDHKADLVYDRANTNNYRDLEIDKNTGELKRFFNLNIFENTAAPSYNAAGVLKSLGAQYAAGDQLASTFFYAPSTLYHIEDVITLSKPMEQDTRSKDPTSELRLHCYGLCDKRQEHGFGAIVSDNVAP</sequence>
<evidence type="ECO:0000313" key="2">
    <source>
        <dbReference type="Proteomes" id="UP000278288"/>
    </source>
</evidence>
<gene>
    <name evidence="1" type="ORF">EG343_09900</name>
</gene>
<proteinExistence type="predicted"/>